<dbReference type="OrthoDB" id="368131at2"/>
<organism evidence="17 18">
    <name type="scientific">Alkaliphilus metalliredigens (strain QYMF)</name>
    <dbReference type="NCBI Taxonomy" id="293826"/>
    <lineage>
        <taxon>Bacteria</taxon>
        <taxon>Bacillati</taxon>
        <taxon>Bacillota</taxon>
        <taxon>Clostridia</taxon>
        <taxon>Peptostreptococcales</taxon>
        <taxon>Natronincolaceae</taxon>
        <taxon>Alkaliphilus</taxon>
    </lineage>
</organism>
<dbReference type="GO" id="GO:0005524">
    <property type="term" value="F:ATP binding"/>
    <property type="evidence" value="ECO:0007669"/>
    <property type="project" value="UniProtKB-KW"/>
</dbReference>
<dbReference type="RefSeq" id="WP_012062906.1">
    <property type="nucleotide sequence ID" value="NC_009633.1"/>
</dbReference>
<dbReference type="SUPFAM" id="SSF55874">
    <property type="entry name" value="ATPase domain of HSP90 chaperone/DNA topoisomerase II/histidine kinase"/>
    <property type="match status" value="1"/>
</dbReference>
<evidence type="ECO:0000256" key="9">
    <source>
        <dbReference type="ARBA" id="ARBA00022777"/>
    </source>
</evidence>
<proteinExistence type="predicted"/>
<dbReference type="EMBL" id="CP000724">
    <property type="protein sequence ID" value="ABR47868.1"/>
    <property type="molecule type" value="Genomic_DNA"/>
</dbReference>
<dbReference type="Pfam" id="PF00512">
    <property type="entry name" value="HisKA"/>
    <property type="match status" value="1"/>
</dbReference>
<evidence type="ECO:0000256" key="4">
    <source>
        <dbReference type="ARBA" id="ARBA00022475"/>
    </source>
</evidence>
<dbReference type="Gene3D" id="3.30.565.10">
    <property type="entry name" value="Histidine kinase-like ATPase, C-terminal domain"/>
    <property type="match status" value="1"/>
</dbReference>
<dbReference type="CDD" id="cd00082">
    <property type="entry name" value="HisKA"/>
    <property type="match status" value="1"/>
</dbReference>
<evidence type="ECO:0000256" key="5">
    <source>
        <dbReference type="ARBA" id="ARBA00022553"/>
    </source>
</evidence>
<evidence type="ECO:0000256" key="3">
    <source>
        <dbReference type="ARBA" id="ARBA00012438"/>
    </source>
</evidence>
<keyword evidence="8" id="KW-0547">Nucleotide-binding</keyword>
<keyword evidence="7 15" id="KW-0812">Transmembrane</keyword>
<dbReference type="InterPro" id="IPR036097">
    <property type="entry name" value="HisK_dim/P_sf"/>
</dbReference>
<dbReference type="eggNOG" id="COG2205">
    <property type="taxonomic scope" value="Bacteria"/>
</dbReference>
<keyword evidence="6" id="KW-0808">Transferase</keyword>
<dbReference type="InterPro" id="IPR036890">
    <property type="entry name" value="HATPase_C_sf"/>
</dbReference>
<dbReference type="AlphaFoldDB" id="A6TNV0"/>
<keyword evidence="14" id="KW-0175">Coiled coil</keyword>
<dbReference type="GO" id="GO:0000155">
    <property type="term" value="F:phosphorelay sensor kinase activity"/>
    <property type="evidence" value="ECO:0007669"/>
    <property type="project" value="InterPro"/>
</dbReference>
<dbReference type="PANTHER" id="PTHR45528:SF1">
    <property type="entry name" value="SENSOR HISTIDINE KINASE CPXA"/>
    <property type="match status" value="1"/>
</dbReference>
<dbReference type="InterPro" id="IPR003661">
    <property type="entry name" value="HisK_dim/P_dom"/>
</dbReference>
<comment type="catalytic activity">
    <reaction evidence="1">
        <text>ATP + protein L-histidine = ADP + protein N-phospho-L-histidine.</text>
        <dbReference type="EC" id="2.7.13.3"/>
    </reaction>
</comment>
<dbReference type="PANTHER" id="PTHR45528">
    <property type="entry name" value="SENSOR HISTIDINE KINASE CPXA"/>
    <property type="match status" value="1"/>
</dbReference>
<keyword evidence="18" id="KW-1185">Reference proteome</keyword>
<evidence type="ECO:0000313" key="17">
    <source>
        <dbReference type="EMBL" id="ABR47868.1"/>
    </source>
</evidence>
<evidence type="ECO:0000256" key="10">
    <source>
        <dbReference type="ARBA" id="ARBA00022840"/>
    </source>
</evidence>
<keyword evidence="13 15" id="KW-0472">Membrane</keyword>
<evidence type="ECO:0000256" key="13">
    <source>
        <dbReference type="ARBA" id="ARBA00023136"/>
    </source>
</evidence>
<dbReference type="KEGG" id="amt:Amet_1692"/>
<evidence type="ECO:0000256" key="15">
    <source>
        <dbReference type="SAM" id="Phobius"/>
    </source>
</evidence>
<dbReference type="GO" id="GO:0005886">
    <property type="term" value="C:plasma membrane"/>
    <property type="evidence" value="ECO:0007669"/>
    <property type="project" value="UniProtKB-SubCell"/>
</dbReference>
<dbReference type="SMART" id="SM00388">
    <property type="entry name" value="HisKA"/>
    <property type="match status" value="1"/>
</dbReference>
<dbReference type="Pfam" id="PF02518">
    <property type="entry name" value="HATPase_c"/>
    <property type="match status" value="1"/>
</dbReference>
<feature type="coiled-coil region" evidence="14">
    <location>
        <begin position="220"/>
        <end position="250"/>
    </location>
</feature>
<dbReference type="Proteomes" id="UP000001572">
    <property type="component" value="Chromosome"/>
</dbReference>
<evidence type="ECO:0000313" key="18">
    <source>
        <dbReference type="Proteomes" id="UP000001572"/>
    </source>
</evidence>
<evidence type="ECO:0000259" key="16">
    <source>
        <dbReference type="PROSITE" id="PS50109"/>
    </source>
</evidence>
<dbReference type="PROSITE" id="PS50109">
    <property type="entry name" value="HIS_KIN"/>
    <property type="match status" value="1"/>
</dbReference>
<evidence type="ECO:0000256" key="8">
    <source>
        <dbReference type="ARBA" id="ARBA00022741"/>
    </source>
</evidence>
<keyword evidence="5" id="KW-0597">Phosphoprotein</keyword>
<dbReference type="STRING" id="293826.Amet_1692"/>
<gene>
    <name evidence="17" type="ordered locus">Amet_1692</name>
</gene>
<evidence type="ECO:0000256" key="14">
    <source>
        <dbReference type="SAM" id="Coils"/>
    </source>
</evidence>
<dbReference type="InterPro" id="IPR050398">
    <property type="entry name" value="HssS/ArlS-like"/>
</dbReference>
<feature type="transmembrane region" description="Helical" evidence="15">
    <location>
        <begin position="9"/>
        <end position="33"/>
    </location>
</feature>
<dbReference type="Gene3D" id="1.10.287.130">
    <property type="match status" value="1"/>
</dbReference>
<comment type="subcellular location">
    <subcellularLocation>
        <location evidence="2">Cell membrane</location>
        <topology evidence="2">Multi-pass membrane protein</topology>
    </subcellularLocation>
</comment>
<evidence type="ECO:0000256" key="6">
    <source>
        <dbReference type="ARBA" id="ARBA00022679"/>
    </source>
</evidence>
<evidence type="ECO:0000256" key="2">
    <source>
        <dbReference type="ARBA" id="ARBA00004651"/>
    </source>
</evidence>
<accession>A6TNV0</accession>
<keyword evidence="11 15" id="KW-1133">Transmembrane helix</keyword>
<dbReference type="InterPro" id="IPR004358">
    <property type="entry name" value="Sig_transdc_His_kin-like_C"/>
</dbReference>
<dbReference type="EC" id="2.7.13.3" evidence="3"/>
<keyword evidence="9 17" id="KW-0418">Kinase</keyword>
<protein>
    <recommendedName>
        <fullName evidence="3">histidine kinase</fullName>
        <ecNumber evidence="3">2.7.13.3</ecNumber>
    </recommendedName>
</protein>
<dbReference type="InterPro" id="IPR003594">
    <property type="entry name" value="HATPase_dom"/>
</dbReference>
<feature type="domain" description="Histidine kinase" evidence="16">
    <location>
        <begin position="254"/>
        <end position="467"/>
    </location>
</feature>
<dbReference type="HOGENOM" id="CLU_000445_89_26_9"/>
<name>A6TNV0_ALKMQ</name>
<keyword evidence="4" id="KW-1003">Cell membrane</keyword>
<evidence type="ECO:0000256" key="12">
    <source>
        <dbReference type="ARBA" id="ARBA00023012"/>
    </source>
</evidence>
<dbReference type="Gene3D" id="6.10.340.10">
    <property type="match status" value="1"/>
</dbReference>
<dbReference type="SUPFAM" id="SSF47384">
    <property type="entry name" value="Homodimeric domain of signal transducing histidine kinase"/>
    <property type="match status" value="1"/>
</dbReference>
<reference evidence="18" key="1">
    <citation type="journal article" date="2016" name="Genome Announc.">
        <title>Complete genome sequence of Alkaliphilus metalliredigens strain QYMF, an alkaliphilic and metal-reducing bacterium isolated from borax-contaminated leachate ponds.</title>
        <authorList>
            <person name="Hwang C."/>
            <person name="Copeland A."/>
            <person name="Lucas S."/>
            <person name="Lapidus A."/>
            <person name="Barry K."/>
            <person name="Detter J.C."/>
            <person name="Glavina Del Rio T."/>
            <person name="Hammon N."/>
            <person name="Israni S."/>
            <person name="Dalin E."/>
            <person name="Tice H."/>
            <person name="Pitluck S."/>
            <person name="Chertkov O."/>
            <person name="Brettin T."/>
            <person name="Bruce D."/>
            <person name="Han C."/>
            <person name="Schmutz J."/>
            <person name="Larimer F."/>
            <person name="Land M.L."/>
            <person name="Hauser L."/>
            <person name="Kyrpides N."/>
            <person name="Mikhailova N."/>
            <person name="Ye Q."/>
            <person name="Zhou J."/>
            <person name="Richardson P."/>
            <person name="Fields M.W."/>
        </authorList>
    </citation>
    <scope>NUCLEOTIDE SEQUENCE [LARGE SCALE GENOMIC DNA]</scope>
    <source>
        <strain evidence="18">QYMF</strain>
    </source>
</reference>
<feature type="transmembrane region" description="Helical" evidence="15">
    <location>
        <begin position="168"/>
        <end position="187"/>
    </location>
</feature>
<dbReference type="SMART" id="SM00387">
    <property type="entry name" value="HATPase_c"/>
    <property type="match status" value="1"/>
</dbReference>
<dbReference type="InterPro" id="IPR005467">
    <property type="entry name" value="His_kinase_dom"/>
</dbReference>
<evidence type="ECO:0000256" key="1">
    <source>
        <dbReference type="ARBA" id="ARBA00000085"/>
    </source>
</evidence>
<keyword evidence="12" id="KW-0902">Two-component regulatory system</keyword>
<sequence>MNFKITGRFILTVVFITIIVIIINLSVGIGFIVNRVINSNGEITDSSPENFTREFNKYLMTNQGVVYIHEDGKKILEDEDIWLQVLNEDGNELYNYNKPVDVKESYTPMEMVHAYKYALSESMSTIFIGEKVFDDINYSYILGFPFEKIKRSVISYDIYKVVESIRKGIYIILLIDIPIVLIFGYLFSRRLTKPLIGIINDVEVLSEGEYNLQREEKGVYKQVYRTINNLSAKLRSNEKERRNLDRMREEWILNISHDIKTPLVSIKGYAEILSNEEYNFTDDEIREYGKIIDNKSNYIKELIDDLNLSTRLKNKSLNLDFKNINIVSLVRGVVIDILNNPNTNNVNIEFIVEREIIEKKVDKVLIKRVINNILYNSIVHNNEDVSIEVKVEKKENIHIFIIDNGKGIDDAEIKRIFDRYYRGTNTGAKHKGSGLGMAIARDIVTAHNGSIKIKSQLGEGTEIEVIL</sequence>
<evidence type="ECO:0000256" key="7">
    <source>
        <dbReference type="ARBA" id="ARBA00022692"/>
    </source>
</evidence>
<evidence type="ECO:0000256" key="11">
    <source>
        <dbReference type="ARBA" id="ARBA00022989"/>
    </source>
</evidence>
<keyword evidence="10" id="KW-0067">ATP-binding</keyword>
<dbReference type="PRINTS" id="PR00344">
    <property type="entry name" value="BCTRLSENSOR"/>
</dbReference>